<dbReference type="PRINTS" id="PR00085">
    <property type="entry name" value="THFDHDRGNASE"/>
</dbReference>
<keyword evidence="3 11" id="KW-0028">Amino-acid biosynthesis</keyword>
<dbReference type="EMBL" id="JAUSTQ010000002">
    <property type="protein sequence ID" value="MDQ0158586.1"/>
    <property type="molecule type" value="Genomic_DNA"/>
</dbReference>
<dbReference type="InterPro" id="IPR000672">
    <property type="entry name" value="THF_DH/CycHdrlase"/>
</dbReference>
<dbReference type="GO" id="GO:0004477">
    <property type="term" value="F:methenyltetrahydrofolate cyclohydrolase activity"/>
    <property type="evidence" value="ECO:0007669"/>
    <property type="project" value="UniProtKB-EC"/>
</dbReference>
<keyword evidence="7 11" id="KW-0560">Oxidoreductase</keyword>
<keyword evidence="5 11" id="KW-0378">Hydrolase</keyword>
<evidence type="ECO:0000256" key="9">
    <source>
        <dbReference type="ARBA" id="ARBA00023167"/>
    </source>
</evidence>
<dbReference type="SUPFAM" id="SSF53223">
    <property type="entry name" value="Aminoacid dehydrogenase-like, N-terminal domain"/>
    <property type="match status" value="1"/>
</dbReference>
<accession>A0ABT9VCA2</accession>
<organism evidence="14 15">
    <name type="scientific">Alkalibacillus salilacus</name>
    <dbReference type="NCBI Taxonomy" id="284582"/>
    <lineage>
        <taxon>Bacteria</taxon>
        <taxon>Bacillati</taxon>
        <taxon>Bacillota</taxon>
        <taxon>Bacilli</taxon>
        <taxon>Bacillales</taxon>
        <taxon>Bacillaceae</taxon>
        <taxon>Alkalibacillus</taxon>
    </lineage>
</organism>
<keyword evidence="2 11" id="KW-0554">One-carbon metabolism</keyword>
<dbReference type="CDD" id="cd01080">
    <property type="entry name" value="NAD_bind_m-THF_DH_Cyclohyd"/>
    <property type="match status" value="1"/>
</dbReference>
<dbReference type="PROSITE" id="PS00767">
    <property type="entry name" value="THF_DHG_CYH_2"/>
    <property type="match status" value="1"/>
</dbReference>
<dbReference type="GO" id="GO:0004488">
    <property type="term" value="F:methylenetetrahydrofolate dehydrogenase (NADP+) activity"/>
    <property type="evidence" value="ECO:0007669"/>
    <property type="project" value="UniProtKB-EC"/>
</dbReference>
<evidence type="ECO:0000256" key="4">
    <source>
        <dbReference type="ARBA" id="ARBA00022755"/>
    </source>
</evidence>
<dbReference type="Gene3D" id="3.40.50.720">
    <property type="entry name" value="NAD(P)-binding Rossmann-like Domain"/>
    <property type="match status" value="1"/>
</dbReference>
<dbReference type="Pfam" id="PF00763">
    <property type="entry name" value="THF_DHG_CYH"/>
    <property type="match status" value="1"/>
</dbReference>
<dbReference type="InterPro" id="IPR046346">
    <property type="entry name" value="Aminoacid_DH-like_N_sf"/>
</dbReference>
<dbReference type="InterPro" id="IPR020630">
    <property type="entry name" value="THF_DH/CycHdrlase_cat_dom"/>
</dbReference>
<keyword evidence="8 11" id="KW-0368">Histidine biosynthesis</keyword>
<dbReference type="InterPro" id="IPR036291">
    <property type="entry name" value="NAD(P)-bd_dom_sf"/>
</dbReference>
<dbReference type="HAMAP" id="MF_01576">
    <property type="entry name" value="THF_DHG_CYH"/>
    <property type="match status" value="1"/>
</dbReference>
<comment type="function">
    <text evidence="11">Catalyzes the oxidation of 5,10-methylenetetrahydrofolate to 5,10-methenyltetrahydrofolate and then the hydrolysis of 5,10-methenyltetrahydrofolate to 10-formyltetrahydrofolate.</text>
</comment>
<proteinExistence type="inferred from homology"/>
<comment type="subunit">
    <text evidence="11">Homodimer.</text>
</comment>
<keyword evidence="10 11" id="KW-0511">Multifunctional enzyme</keyword>
<dbReference type="InterPro" id="IPR020867">
    <property type="entry name" value="THF_DH/CycHdrlase_CS"/>
</dbReference>
<dbReference type="Proteomes" id="UP001224359">
    <property type="component" value="Unassembled WGS sequence"/>
</dbReference>
<dbReference type="EC" id="1.5.1.5" evidence="11"/>
<keyword evidence="6 11" id="KW-0521">NADP</keyword>
<dbReference type="Gene3D" id="3.40.50.10860">
    <property type="entry name" value="Leucine Dehydrogenase, chain A, domain 1"/>
    <property type="match status" value="1"/>
</dbReference>
<feature type="domain" description="Tetrahydrofolate dehydrogenase/cyclohydrolase catalytic" evidence="12">
    <location>
        <begin position="7"/>
        <end position="120"/>
    </location>
</feature>
<comment type="caution">
    <text evidence="14">The sequence shown here is derived from an EMBL/GenBank/DDBJ whole genome shotgun (WGS) entry which is preliminary data.</text>
</comment>
<comment type="caution">
    <text evidence="11">Lacks conserved residue(s) required for the propagation of feature annotation.</text>
</comment>
<comment type="catalytic activity">
    <reaction evidence="11">
        <text>(6R)-5,10-methenyltetrahydrofolate + H2O = (6R)-10-formyltetrahydrofolate + H(+)</text>
        <dbReference type="Rhea" id="RHEA:23700"/>
        <dbReference type="ChEBI" id="CHEBI:15377"/>
        <dbReference type="ChEBI" id="CHEBI:15378"/>
        <dbReference type="ChEBI" id="CHEBI:57455"/>
        <dbReference type="ChEBI" id="CHEBI:195366"/>
        <dbReference type="EC" id="3.5.4.9"/>
    </reaction>
</comment>
<evidence type="ECO:0000256" key="1">
    <source>
        <dbReference type="ARBA" id="ARBA00004777"/>
    </source>
</evidence>
<comment type="similarity">
    <text evidence="11">Belongs to the tetrahydrofolate dehydrogenase/cyclohydrolase family.</text>
</comment>
<evidence type="ECO:0000256" key="6">
    <source>
        <dbReference type="ARBA" id="ARBA00022857"/>
    </source>
</evidence>
<reference evidence="14 15" key="1">
    <citation type="submission" date="2023-07" db="EMBL/GenBank/DDBJ databases">
        <title>Genomic Encyclopedia of Type Strains, Phase IV (KMG-IV): sequencing the most valuable type-strain genomes for metagenomic binning, comparative biology and taxonomic classification.</title>
        <authorList>
            <person name="Goeker M."/>
        </authorList>
    </citation>
    <scope>NUCLEOTIDE SEQUENCE [LARGE SCALE GENOMIC DNA]</scope>
    <source>
        <strain evidence="14 15">DSM 16460</strain>
    </source>
</reference>
<sequence length="286" mass="31567">METTIMYGKPAADQIRLALQDEVTRLSEQQVIPKIAVIIIGEHKASQTYVRIKKKAAEKIGIKAEIIEKDEMMTERELLDLIESLNNDQDTHGILIQLPLPDHIRENAVLETISPEKDVDGFHPINIGRLAVEEDAFYPCTPLGIMKLLDYYNIDIAQKHVVVVGRSHIVGKPIGQMMLNRDATVTYCHSKTTNLSHHTTQGDILIVAAGRAHLIQKEDVKPGAVVVDVGNSFQATGEVLGDVDIDDVQNHVSYITPVPKGVGPMTITMLLNNTVEAAKRLSFKGD</sequence>
<evidence type="ECO:0000256" key="8">
    <source>
        <dbReference type="ARBA" id="ARBA00023102"/>
    </source>
</evidence>
<comment type="catalytic activity">
    <reaction evidence="11">
        <text>(6R)-5,10-methylene-5,6,7,8-tetrahydrofolate + NADP(+) = (6R)-5,10-methenyltetrahydrofolate + NADPH</text>
        <dbReference type="Rhea" id="RHEA:22812"/>
        <dbReference type="ChEBI" id="CHEBI:15636"/>
        <dbReference type="ChEBI" id="CHEBI:57455"/>
        <dbReference type="ChEBI" id="CHEBI:57783"/>
        <dbReference type="ChEBI" id="CHEBI:58349"/>
        <dbReference type="EC" id="1.5.1.5"/>
    </reaction>
</comment>
<evidence type="ECO:0000259" key="12">
    <source>
        <dbReference type="Pfam" id="PF00763"/>
    </source>
</evidence>
<dbReference type="PROSITE" id="PS00766">
    <property type="entry name" value="THF_DHG_CYH_1"/>
    <property type="match status" value="1"/>
</dbReference>
<dbReference type="InterPro" id="IPR020631">
    <property type="entry name" value="THF_DH/CycHdrlase_NAD-bd_dom"/>
</dbReference>
<keyword evidence="4 11" id="KW-0658">Purine biosynthesis</keyword>
<evidence type="ECO:0000256" key="7">
    <source>
        <dbReference type="ARBA" id="ARBA00023002"/>
    </source>
</evidence>
<evidence type="ECO:0000256" key="2">
    <source>
        <dbReference type="ARBA" id="ARBA00022563"/>
    </source>
</evidence>
<evidence type="ECO:0000313" key="14">
    <source>
        <dbReference type="EMBL" id="MDQ0158586.1"/>
    </source>
</evidence>
<dbReference type="EC" id="3.5.4.9" evidence="11"/>
<evidence type="ECO:0000256" key="11">
    <source>
        <dbReference type="HAMAP-Rule" id="MF_01576"/>
    </source>
</evidence>
<dbReference type="PANTHER" id="PTHR48099">
    <property type="entry name" value="C-1-TETRAHYDROFOLATE SYNTHASE, CYTOPLASMIC-RELATED"/>
    <property type="match status" value="1"/>
</dbReference>
<dbReference type="SUPFAM" id="SSF51735">
    <property type="entry name" value="NAD(P)-binding Rossmann-fold domains"/>
    <property type="match status" value="1"/>
</dbReference>
<evidence type="ECO:0000256" key="10">
    <source>
        <dbReference type="ARBA" id="ARBA00023268"/>
    </source>
</evidence>
<name>A0ABT9VCA2_9BACI</name>
<evidence type="ECO:0000256" key="3">
    <source>
        <dbReference type="ARBA" id="ARBA00022605"/>
    </source>
</evidence>
<feature type="binding site" evidence="11">
    <location>
        <begin position="165"/>
        <end position="167"/>
    </location>
    <ligand>
        <name>NADP(+)</name>
        <dbReference type="ChEBI" id="CHEBI:58349"/>
    </ligand>
</feature>
<evidence type="ECO:0000313" key="15">
    <source>
        <dbReference type="Proteomes" id="UP001224359"/>
    </source>
</evidence>
<dbReference type="PANTHER" id="PTHR48099:SF5">
    <property type="entry name" value="C-1-TETRAHYDROFOLATE SYNTHASE, CYTOPLASMIC"/>
    <property type="match status" value="1"/>
</dbReference>
<comment type="pathway">
    <text evidence="1 11">One-carbon metabolism; tetrahydrofolate interconversion.</text>
</comment>
<keyword evidence="15" id="KW-1185">Reference proteome</keyword>
<evidence type="ECO:0000256" key="5">
    <source>
        <dbReference type="ARBA" id="ARBA00022801"/>
    </source>
</evidence>
<dbReference type="Pfam" id="PF02882">
    <property type="entry name" value="THF_DHG_CYH_C"/>
    <property type="match status" value="1"/>
</dbReference>
<dbReference type="RefSeq" id="WP_306974405.1">
    <property type="nucleotide sequence ID" value="NZ_JAUSTQ010000002.1"/>
</dbReference>
<evidence type="ECO:0000259" key="13">
    <source>
        <dbReference type="Pfam" id="PF02882"/>
    </source>
</evidence>
<gene>
    <name evidence="11" type="primary">folD</name>
    <name evidence="14" type="ORF">J2S77_000542</name>
</gene>
<protein>
    <recommendedName>
        <fullName evidence="11">Bifunctional protein FolD</fullName>
    </recommendedName>
    <domain>
        <recommendedName>
            <fullName evidence="11">Methylenetetrahydrofolate dehydrogenase</fullName>
            <ecNumber evidence="11">1.5.1.5</ecNumber>
        </recommendedName>
    </domain>
    <domain>
        <recommendedName>
            <fullName evidence="11">Methenyltetrahydrofolate cyclohydrolase</fullName>
            <ecNumber evidence="11">3.5.4.9</ecNumber>
        </recommendedName>
    </domain>
</protein>
<feature type="domain" description="Tetrahydrofolate dehydrogenase/cyclohydrolase NAD(P)-binding" evidence="13">
    <location>
        <begin position="139"/>
        <end position="280"/>
    </location>
</feature>
<keyword evidence="9 11" id="KW-0486">Methionine biosynthesis</keyword>